<evidence type="ECO:0000313" key="3">
    <source>
        <dbReference type="Proteomes" id="UP000281647"/>
    </source>
</evidence>
<dbReference type="Proteomes" id="UP000281647">
    <property type="component" value="Unassembled WGS sequence"/>
</dbReference>
<organism evidence="2 3">
    <name type="scientific">Borborobacter arsenicus</name>
    <dbReference type="NCBI Taxonomy" id="1851146"/>
    <lineage>
        <taxon>Bacteria</taxon>
        <taxon>Pseudomonadati</taxon>
        <taxon>Pseudomonadota</taxon>
        <taxon>Alphaproteobacteria</taxon>
        <taxon>Hyphomicrobiales</taxon>
        <taxon>Phyllobacteriaceae</taxon>
        <taxon>Borborobacter</taxon>
    </lineage>
</organism>
<keyword evidence="3" id="KW-1185">Reference proteome</keyword>
<dbReference type="AlphaFoldDB" id="A0A432UZG3"/>
<feature type="transmembrane region" description="Helical" evidence="1">
    <location>
        <begin position="17"/>
        <end position="37"/>
    </location>
</feature>
<sequence length="100" mass="11426">MELEQILATARGNMGTVMLAVVALAVLAALFMTISGVRFKRRGTAPRLSTDELRFRNVFAMMSEDRRQSLISYYSQKHGCGREEAMRRAIEDRARDEGRW</sequence>
<gene>
    <name evidence="2" type="ORF">EET67_24210</name>
</gene>
<accession>A0A432UZG3</accession>
<evidence type="ECO:0000313" key="2">
    <source>
        <dbReference type="EMBL" id="RUM95281.1"/>
    </source>
</evidence>
<comment type="caution">
    <text evidence="2">The sequence shown here is derived from an EMBL/GenBank/DDBJ whole genome shotgun (WGS) entry which is preliminary data.</text>
</comment>
<evidence type="ECO:0000256" key="1">
    <source>
        <dbReference type="SAM" id="Phobius"/>
    </source>
</evidence>
<proteinExistence type="predicted"/>
<keyword evidence="1" id="KW-1133">Transmembrane helix</keyword>
<keyword evidence="1" id="KW-0812">Transmembrane</keyword>
<keyword evidence="1" id="KW-0472">Membrane</keyword>
<protein>
    <submittedName>
        <fullName evidence="2">Uncharacterized protein</fullName>
    </submittedName>
</protein>
<dbReference type="EMBL" id="RKST01000054">
    <property type="protein sequence ID" value="RUM95281.1"/>
    <property type="molecule type" value="Genomic_DNA"/>
</dbReference>
<name>A0A432UZG3_9HYPH</name>
<reference evidence="2 3" key="1">
    <citation type="submission" date="2018-11" db="EMBL/GenBank/DDBJ databases">
        <title>Pseudaminobacter arsenicus sp. nov., an arsenic-resistant bacterium isolated from arsenic-rich aquifers.</title>
        <authorList>
            <person name="Mu Y."/>
        </authorList>
    </citation>
    <scope>NUCLEOTIDE SEQUENCE [LARGE SCALE GENOMIC DNA]</scope>
    <source>
        <strain evidence="2 3">CB3</strain>
    </source>
</reference>